<evidence type="ECO:0000256" key="5">
    <source>
        <dbReference type="ARBA" id="ARBA00023136"/>
    </source>
</evidence>
<evidence type="ECO:0000256" key="2">
    <source>
        <dbReference type="ARBA" id="ARBA00022741"/>
    </source>
</evidence>
<dbReference type="PANTHER" id="PTHR10465:SF0">
    <property type="entry name" value="SARCALUMENIN"/>
    <property type="match status" value="1"/>
</dbReference>
<evidence type="ECO:0000256" key="6">
    <source>
        <dbReference type="SAM" id="Coils"/>
    </source>
</evidence>
<dbReference type="Gene3D" id="3.40.50.300">
    <property type="entry name" value="P-loop containing nucleotide triphosphate hydrolases"/>
    <property type="match status" value="1"/>
</dbReference>
<evidence type="ECO:0000256" key="4">
    <source>
        <dbReference type="ARBA" id="ARBA00023134"/>
    </source>
</evidence>
<evidence type="ECO:0000256" key="3">
    <source>
        <dbReference type="ARBA" id="ARBA00022801"/>
    </source>
</evidence>
<sequence>MNIFKNCVDRQSRIDKVVNILDNDEITAKNLLIKDRIINPAHYIVMLGETSSGKSALINSIFQRKILVESVKPTTGIVTEVIIDESSEETLFAINNDLSIDVLDDDSFSNLTVKPDGNINRLRYIGPCKDSRYSGMRIFDTPGYGSLVERHEEVLKNFIPESDFIIYVVSYKTGVGEDDFQFLKYVSEIINDNVEVVLAVNMCPQNIDMDNKRINEIRNSVCECIHKDIETFLIESSIEKNLDTDKLWNYIYKKVNDPDKEGELSETLKNYQDYLLRECDIKISSRIAEIECKKEEVVEKANVIKEFLDKKDEILDVIENGFVKIKLKAVRLIGKSDMKIKENITNYIYDESKWSMKEETFTLMQHYYVPKLTSEETENLNTYIEDEVINLDREVENILNAEIIKLKENVKRSTPSYNKVVEDIIEKHRGDSIERATGEMFRTVYKGKFNNSEKDYAISKNLKKLSNTFEKSSVGEVNNNLNHLLKTIRATSLKGITESLNVFTDSIFFLYDSLTWQKKINEISVTAIDNWANNIEGSLRKYLDELKEISKEEVLVLFDELSEEFTNTKDELKNISSEELVRLKKEIEFLLYKCLLINMTK</sequence>
<proteinExistence type="predicted"/>
<dbReference type="InterPro" id="IPR045063">
    <property type="entry name" value="Dynamin_N"/>
</dbReference>
<accession>A0A0B5QSW7</accession>
<dbReference type="InterPro" id="IPR027417">
    <property type="entry name" value="P-loop_NTPase"/>
</dbReference>
<gene>
    <name evidence="8" type="ORF">LF65_04626</name>
</gene>
<keyword evidence="6" id="KW-0175">Coiled coil</keyword>
<evidence type="ECO:0000259" key="7">
    <source>
        <dbReference type="Pfam" id="PF00350"/>
    </source>
</evidence>
<dbReference type="GO" id="GO:0003924">
    <property type="term" value="F:GTPase activity"/>
    <property type="evidence" value="ECO:0007669"/>
    <property type="project" value="InterPro"/>
</dbReference>
<dbReference type="STRING" id="1520.LF65_04626"/>
<keyword evidence="4" id="KW-0342">GTP-binding</keyword>
<organism evidence="8 9">
    <name type="scientific">Clostridium beijerinckii</name>
    <name type="common">Clostridium MP</name>
    <dbReference type="NCBI Taxonomy" id="1520"/>
    <lineage>
        <taxon>Bacteria</taxon>
        <taxon>Bacillati</taxon>
        <taxon>Bacillota</taxon>
        <taxon>Clostridia</taxon>
        <taxon>Eubacteriales</taxon>
        <taxon>Clostridiaceae</taxon>
        <taxon>Clostridium</taxon>
    </lineage>
</organism>
<evidence type="ECO:0000256" key="1">
    <source>
        <dbReference type="ARBA" id="ARBA00004370"/>
    </source>
</evidence>
<dbReference type="RefSeq" id="WP_041899238.1">
    <property type="nucleotide sequence ID" value="NZ_CP010086.2"/>
</dbReference>
<feature type="domain" description="Dynamin N-terminal" evidence="7">
    <location>
        <begin position="44"/>
        <end position="189"/>
    </location>
</feature>
<dbReference type="InterPro" id="IPR027094">
    <property type="entry name" value="Mitofusin_fam"/>
</dbReference>
<dbReference type="SUPFAM" id="SSF52540">
    <property type="entry name" value="P-loop containing nucleoside triphosphate hydrolases"/>
    <property type="match status" value="1"/>
</dbReference>
<protein>
    <submittedName>
        <fullName evidence="8">GTP-binding protein</fullName>
    </submittedName>
</protein>
<reference evidence="9" key="1">
    <citation type="submission" date="2014-12" db="EMBL/GenBank/DDBJ databases">
        <title>Genome sequence of Clostridium beijerinckii strain 59B.</title>
        <authorList>
            <person name="Little G.T."/>
            <person name="Minton N.P."/>
        </authorList>
    </citation>
    <scope>NUCLEOTIDE SEQUENCE [LARGE SCALE GENOMIC DNA]</scope>
    <source>
        <strain evidence="9">59B</strain>
    </source>
</reference>
<name>A0A0B5QSW7_CLOBE</name>
<dbReference type="KEGG" id="cbei:LF65_04626"/>
<dbReference type="Proteomes" id="UP000031866">
    <property type="component" value="Chromosome"/>
</dbReference>
<evidence type="ECO:0000313" key="9">
    <source>
        <dbReference type="Proteomes" id="UP000031866"/>
    </source>
</evidence>
<keyword evidence="5" id="KW-0472">Membrane</keyword>
<dbReference type="PANTHER" id="PTHR10465">
    <property type="entry name" value="TRANSMEMBRANE GTPASE FZO1"/>
    <property type="match status" value="1"/>
</dbReference>
<dbReference type="GO" id="GO:0005525">
    <property type="term" value="F:GTP binding"/>
    <property type="evidence" value="ECO:0007669"/>
    <property type="project" value="UniProtKB-KW"/>
</dbReference>
<dbReference type="AlphaFoldDB" id="A0A0B5QSW7"/>
<evidence type="ECO:0000313" key="8">
    <source>
        <dbReference type="EMBL" id="AJH01158.1"/>
    </source>
</evidence>
<keyword evidence="3" id="KW-0378">Hydrolase</keyword>
<feature type="coiled-coil region" evidence="6">
    <location>
        <begin position="532"/>
        <end position="578"/>
    </location>
</feature>
<keyword evidence="2" id="KW-0547">Nucleotide-binding</keyword>
<dbReference type="EMBL" id="CP010086">
    <property type="protein sequence ID" value="AJH01158.1"/>
    <property type="molecule type" value="Genomic_DNA"/>
</dbReference>
<dbReference type="GO" id="GO:0016020">
    <property type="term" value="C:membrane"/>
    <property type="evidence" value="ECO:0007669"/>
    <property type="project" value="UniProtKB-SubCell"/>
</dbReference>
<comment type="subcellular location">
    <subcellularLocation>
        <location evidence="1">Membrane</location>
    </subcellularLocation>
</comment>
<dbReference type="OrthoDB" id="1875373at2"/>
<dbReference type="Pfam" id="PF00350">
    <property type="entry name" value="Dynamin_N"/>
    <property type="match status" value="1"/>
</dbReference>